<organism evidence="6 7">
    <name type="scientific">Amphibacillus indicireducens</name>
    <dbReference type="NCBI Taxonomy" id="1076330"/>
    <lineage>
        <taxon>Bacteria</taxon>
        <taxon>Bacillati</taxon>
        <taxon>Bacillota</taxon>
        <taxon>Bacilli</taxon>
        <taxon>Bacillales</taxon>
        <taxon>Bacillaceae</taxon>
        <taxon>Amphibacillus</taxon>
    </lineage>
</organism>
<dbReference type="InterPro" id="IPR020103">
    <property type="entry name" value="PsdUridine_synth_cat_dom_sf"/>
</dbReference>
<evidence type="ECO:0000313" key="6">
    <source>
        <dbReference type="EMBL" id="GAA4061437.1"/>
    </source>
</evidence>
<protein>
    <recommendedName>
        <fullName evidence="4">Pseudouridine synthase</fullName>
        <ecNumber evidence="4">5.4.99.-</ecNumber>
    </recommendedName>
</protein>
<dbReference type="PANTHER" id="PTHR47683:SF2">
    <property type="entry name" value="RNA-BINDING S4 DOMAIN-CONTAINING PROTEIN"/>
    <property type="match status" value="1"/>
</dbReference>
<dbReference type="SUPFAM" id="SSF55174">
    <property type="entry name" value="Alpha-L RNA-binding motif"/>
    <property type="match status" value="1"/>
</dbReference>
<dbReference type="SMART" id="SM00363">
    <property type="entry name" value="S4"/>
    <property type="match status" value="1"/>
</dbReference>
<dbReference type="Proteomes" id="UP001501734">
    <property type="component" value="Unassembled WGS sequence"/>
</dbReference>
<dbReference type="CDD" id="cd02870">
    <property type="entry name" value="PseudoU_synth_RsuA_like"/>
    <property type="match status" value="1"/>
</dbReference>
<proteinExistence type="inferred from homology"/>
<dbReference type="InterPro" id="IPR002942">
    <property type="entry name" value="S4_RNA-bd"/>
</dbReference>
<comment type="caution">
    <text evidence="6">The sequence shown here is derived from an EMBL/GenBank/DDBJ whole genome shotgun (WGS) entry which is preliminary data.</text>
</comment>
<dbReference type="PANTHER" id="PTHR47683">
    <property type="entry name" value="PSEUDOURIDINE SYNTHASE FAMILY PROTEIN-RELATED"/>
    <property type="match status" value="1"/>
</dbReference>
<evidence type="ECO:0000259" key="5">
    <source>
        <dbReference type="SMART" id="SM00363"/>
    </source>
</evidence>
<dbReference type="Pfam" id="PF01479">
    <property type="entry name" value="S4"/>
    <property type="match status" value="1"/>
</dbReference>
<dbReference type="InterPro" id="IPR042092">
    <property type="entry name" value="PsdUridine_s_RsuA/RluB/E/F_cat"/>
</dbReference>
<accession>A0ABP7V854</accession>
<dbReference type="PROSITE" id="PS50889">
    <property type="entry name" value="S4"/>
    <property type="match status" value="1"/>
</dbReference>
<dbReference type="EC" id="5.4.99.-" evidence="4"/>
<dbReference type="InterPro" id="IPR018496">
    <property type="entry name" value="PsdUridine_synth_RsuA/RluB_CS"/>
</dbReference>
<keyword evidence="2 4" id="KW-0413">Isomerase</keyword>
<name>A0ABP7V854_9BACI</name>
<dbReference type="Gene3D" id="3.30.70.1560">
    <property type="entry name" value="Alpha-L RNA-binding motif"/>
    <property type="match status" value="1"/>
</dbReference>
<gene>
    <name evidence="6" type="primary">rluB</name>
    <name evidence="6" type="ORF">GCM10022410_05570</name>
</gene>
<evidence type="ECO:0000256" key="4">
    <source>
        <dbReference type="RuleBase" id="RU003887"/>
    </source>
</evidence>
<dbReference type="EMBL" id="BAABDL010000026">
    <property type="protein sequence ID" value="GAA4061437.1"/>
    <property type="molecule type" value="Genomic_DNA"/>
</dbReference>
<dbReference type="InterPro" id="IPR050343">
    <property type="entry name" value="RsuA_PseudoU_synthase"/>
</dbReference>
<dbReference type="PROSITE" id="PS01149">
    <property type="entry name" value="PSI_RSU"/>
    <property type="match status" value="1"/>
</dbReference>
<keyword evidence="3" id="KW-0694">RNA-binding</keyword>
<dbReference type="Gene3D" id="3.30.70.580">
    <property type="entry name" value="Pseudouridine synthase I, catalytic domain, N-terminal subdomain"/>
    <property type="match status" value="1"/>
</dbReference>
<dbReference type="InterPro" id="IPR006145">
    <property type="entry name" value="PsdUridine_synth_RsuA/RluA"/>
</dbReference>
<dbReference type="InterPro" id="IPR020094">
    <property type="entry name" value="TruA/RsuA/RluB/E/F_N"/>
</dbReference>
<evidence type="ECO:0000256" key="2">
    <source>
        <dbReference type="ARBA" id="ARBA00023235"/>
    </source>
</evidence>
<feature type="domain" description="RNA-binding S4" evidence="5">
    <location>
        <begin position="6"/>
        <end position="63"/>
    </location>
</feature>
<keyword evidence="7" id="KW-1185">Reference proteome</keyword>
<dbReference type="InterPro" id="IPR000748">
    <property type="entry name" value="PsdUridine_synth_RsuA/RluB/E/F"/>
</dbReference>
<sequence length="248" mass="28326">MSLNNERLQKVIAHSGITSRRKAEQLIVEGRVKVNGKVVKTLGTKVNRNDQIEVDSVPIEKESHVYYLVYKPRTYISSVKDDKGRKVVTELVPDLDKRVYPIGRLDYNTSGLILLTNDGEFAQLLMHPRHEIDKVYVAKVKGIPSKSALTLLRKGIQSKGEVLKAKSVRILSATKQKNTAVVEVTLNEGKNRQVRRMFEEIDFPIVKLKRERYSFLDLTGLQAGDYRELTKEEVHKLKQEATQNRSEN</sequence>
<dbReference type="NCBIfam" id="TIGR00093">
    <property type="entry name" value="pseudouridine synthase"/>
    <property type="match status" value="1"/>
</dbReference>
<dbReference type="InterPro" id="IPR036986">
    <property type="entry name" value="S4_RNA-bd_sf"/>
</dbReference>
<evidence type="ECO:0000256" key="3">
    <source>
        <dbReference type="PROSITE-ProRule" id="PRU00182"/>
    </source>
</evidence>
<dbReference type="Pfam" id="PF00849">
    <property type="entry name" value="PseudoU_synth_2"/>
    <property type="match status" value="1"/>
</dbReference>
<comment type="similarity">
    <text evidence="1 4">Belongs to the pseudouridine synthase RsuA family.</text>
</comment>
<dbReference type="CDD" id="cd00165">
    <property type="entry name" value="S4"/>
    <property type="match status" value="1"/>
</dbReference>
<reference evidence="7" key="1">
    <citation type="journal article" date="2019" name="Int. J. Syst. Evol. Microbiol.">
        <title>The Global Catalogue of Microorganisms (GCM) 10K type strain sequencing project: providing services to taxonomists for standard genome sequencing and annotation.</title>
        <authorList>
            <consortium name="The Broad Institute Genomics Platform"/>
            <consortium name="The Broad Institute Genome Sequencing Center for Infectious Disease"/>
            <person name="Wu L."/>
            <person name="Ma J."/>
        </authorList>
    </citation>
    <scope>NUCLEOTIDE SEQUENCE [LARGE SCALE GENOMIC DNA]</scope>
    <source>
        <strain evidence="7">JCM 17250</strain>
    </source>
</reference>
<dbReference type="SUPFAM" id="SSF55120">
    <property type="entry name" value="Pseudouridine synthase"/>
    <property type="match status" value="1"/>
</dbReference>
<evidence type="ECO:0000313" key="7">
    <source>
        <dbReference type="Proteomes" id="UP001501734"/>
    </source>
</evidence>
<evidence type="ECO:0000256" key="1">
    <source>
        <dbReference type="ARBA" id="ARBA00008348"/>
    </source>
</evidence>
<dbReference type="RefSeq" id="WP_344910106.1">
    <property type="nucleotide sequence ID" value="NZ_BAABDL010000026.1"/>
</dbReference>
<dbReference type="Gene3D" id="3.10.290.10">
    <property type="entry name" value="RNA-binding S4 domain"/>
    <property type="match status" value="1"/>
</dbReference>